<feature type="region of interest" description="Disordered" evidence="1">
    <location>
        <begin position="1"/>
        <end position="26"/>
    </location>
</feature>
<dbReference type="EMBL" id="CAJVPI010000672">
    <property type="protein sequence ID" value="CAG8561392.1"/>
    <property type="molecule type" value="Genomic_DNA"/>
</dbReference>
<name>A0A9N9BCJ9_9GLOM</name>
<organism evidence="2 3">
    <name type="scientific">Paraglomus brasilianum</name>
    <dbReference type="NCBI Taxonomy" id="144538"/>
    <lineage>
        <taxon>Eukaryota</taxon>
        <taxon>Fungi</taxon>
        <taxon>Fungi incertae sedis</taxon>
        <taxon>Mucoromycota</taxon>
        <taxon>Glomeromycotina</taxon>
        <taxon>Glomeromycetes</taxon>
        <taxon>Paraglomerales</taxon>
        <taxon>Paraglomeraceae</taxon>
        <taxon>Paraglomus</taxon>
    </lineage>
</organism>
<sequence length="93" mass="9484">MENPTPTSASTPTANKAMPLSLMSNTDFDTPHITPPAIIKSNANIAKQNSLEQHSGCGGGVAIMVGGLLKITTGTPVPGVPFPGVYTTGLFGF</sequence>
<accession>A0A9N9BCJ9</accession>
<evidence type="ECO:0000313" key="2">
    <source>
        <dbReference type="EMBL" id="CAG8561392.1"/>
    </source>
</evidence>
<gene>
    <name evidence="2" type="ORF">PBRASI_LOCUS5611</name>
</gene>
<dbReference type="Proteomes" id="UP000789739">
    <property type="component" value="Unassembled WGS sequence"/>
</dbReference>
<evidence type="ECO:0000256" key="1">
    <source>
        <dbReference type="SAM" id="MobiDB-lite"/>
    </source>
</evidence>
<feature type="compositionally biased region" description="Low complexity" evidence="1">
    <location>
        <begin position="1"/>
        <end position="14"/>
    </location>
</feature>
<keyword evidence="3" id="KW-1185">Reference proteome</keyword>
<dbReference type="AlphaFoldDB" id="A0A9N9BCJ9"/>
<reference evidence="2" key="1">
    <citation type="submission" date="2021-06" db="EMBL/GenBank/DDBJ databases">
        <authorList>
            <person name="Kallberg Y."/>
            <person name="Tangrot J."/>
            <person name="Rosling A."/>
        </authorList>
    </citation>
    <scope>NUCLEOTIDE SEQUENCE</scope>
    <source>
        <strain evidence="2">BR232B</strain>
    </source>
</reference>
<proteinExistence type="predicted"/>
<comment type="caution">
    <text evidence="2">The sequence shown here is derived from an EMBL/GenBank/DDBJ whole genome shotgun (WGS) entry which is preliminary data.</text>
</comment>
<evidence type="ECO:0000313" key="3">
    <source>
        <dbReference type="Proteomes" id="UP000789739"/>
    </source>
</evidence>
<protein>
    <submittedName>
        <fullName evidence="2">5488_t:CDS:1</fullName>
    </submittedName>
</protein>